<evidence type="ECO:0000313" key="4">
    <source>
        <dbReference type="Proteomes" id="UP001356080"/>
    </source>
</evidence>
<dbReference type="EMBL" id="CP018622">
    <property type="protein sequence ID" value="AUJ26625.1"/>
    <property type="molecule type" value="Genomic_DNA"/>
</dbReference>
<dbReference type="KEGG" id="vpn:A21D_03591"/>
<reference evidence="1" key="1">
    <citation type="submission" date="2016-11" db="EMBL/GenBank/DDBJ databases">
        <title>Complete genome sequence of Virgibacillus dokdonensis 21D, a halophilic bacterium isolated from the deep hypersaline anoxic basin Discovery in the Mediterranean Sea.</title>
        <authorList>
            <person name="Zeaiter Z."/>
            <person name="Booth J.M."/>
            <person name="Prosdocimi E.M."/>
            <person name="Mapelli F."/>
            <person name="Fusi M."/>
            <person name="Daffonchio D."/>
            <person name="Borin S."/>
            <person name="Crotti E."/>
        </authorList>
    </citation>
    <scope>NUCLEOTIDE SEQUENCE</scope>
    <source>
        <strain evidence="1">21D</strain>
    </source>
</reference>
<evidence type="ECO:0000313" key="1">
    <source>
        <dbReference type="EMBL" id="AUJ26625.1"/>
    </source>
</evidence>
<name>A0A2K9J4K5_9BACI</name>
<dbReference type="Pfam" id="PF14035">
    <property type="entry name" value="YlzJ"/>
    <property type="match status" value="1"/>
</dbReference>
<dbReference type="InterPro" id="IPR025619">
    <property type="entry name" value="YlzJ"/>
</dbReference>
<keyword evidence="4" id="KW-1185">Reference proteome</keyword>
<protein>
    <submittedName>
        <fullName evidence="2">YlzJ-like family protein</fullName>
    </submittedName>
</protein>
<dbReference type="RefSeq" id="WP_077703960.1">
    <property type="nucleotide sequence ID" value="NZ_CP018622.1"/>
</dbReference>
<evidence type="ECO:0000313" key="3">
    <source>
        <dbReference type="Proteomes" id="UP000234237"/>
    </source>
</evidence>
<proteinExistence type="predicted"/>
<reference evidence="3" key="2">
    <citation type="submission" date="2016-11" db="EMBL/GenBank/DDBJ databases">
        <title>Complete genome sequence of Virgibacillus pantothenticus 21D, a halophilic bacterium isolated from the deep hypersaline anoxic basin Discovery in the Mediterranean Sea.</title>
        <authorList>
            <person name="Zeaiter Z."/>
            <person name="Booth J.M."/>
            <person name="Prosdocimi E.M."/>
            <person name="Mapelli F."/>
            <person name="Fusi M."/>
            <person name="Daffonchio D."/>
            <person name="Borin S."/>
            <person name="Crotti E."/>
        </authorList>
    </citation>
    <scope>NUCLEOTIDE SEQUENCE [LARGE SCALE GENOMIC DNA]</scope>
    <source>
        <strain evidence="3">21D</strain>
    </source>
</reference>
<dbReference type="Proteomes" id="UP001356080">
    <property type="component" value="Unassembled WGS sequence"/>
</dbReference>
<reference evidence="2 4" key="3">
    <citation type="submission" date="2024-01" db="EMBL/GenBank/DDBJ databases">
        <title>Survival strategy associated with biotechnological potential of Virgibacillus dokdonensis T4.6 isolated from salt-fermented shrimp paste.</title>
        <authorList>
            <person name="Doan T.V."/>
            <person name="Quach N.T."/>
            <person name="Phi Q.-T."/>
        </authorList>
    </citation>
    <scope>NUCLEOTIDE SEQUENCE [LARGE SCALE GENOMIC DNA]</scope>
    <source>
        <strain evidence="2 4">T4.6</strain>
    </source>
</reference>
<evidence type="ECO:0000313" key="2">
    <source>
        <dbReference type="EMBL" id="MEF2293001.1"/>
    </source>
</evidence>
<dbReference type="EMBL" id="JAZHPM010000024">
    <property type="protein sequence ID" value="MEF2293001.1"/>
    <property type="molecule type" value="Genomic_DNA"/>
</dbReference>
<dbReference type="AlphaFoldDB" id="A0A2K9J4K5"/>
<sequence>MIIYTPLSKEDIFYTSQEYTERQMISYNGKPLYCEKRADGSLEIVKLLSTDPKDFLNHQFSPGTIISQMNEN</sequence>
<accession>A0A2K9J4K5</accession>
<gene>
    <name evidence="1" type="ORF">A21D_03591</name>
    <name evidence="2" type="ORF">V2W34_13450</name>
</gene>
<dbReference type="STRING" id="302167.GCA_900166595_02426"/>
<organism evidence="1 3">
    <name type="scientific">Virgibacillus dokdonensis</name>
    <dbReference type="NCBI Taxonomy" id="302167"/>
    <lineage>
        <taxon>Bacteria</taxon>
        <taxon>Bacillati</taxon>
        <taxon>Bacillota</taxon>
        <taxon>Bacilli</taxon>
        <taxon>Bacillales</taxon>
        <taxon>Bacillaceae</taxon>
        <taxon>Virgibacillus</taxon>
    </lineage>
</organism>
<dbReference type="Proteomes" id="UP000234237">
    <property type="component" value="Chromosome"/>
</dbReference>